<keyword evidence="1" id="KW-0812">Transmembrane</keyword>
<accession>A0A166BHA5</accession>
<feature type="transmembrane region" description="Helical" evidence="1">
    <location>
        <begin position="166"/>
        <end position="188"/>
    </location>
</feature>
<evidence type="ECO:0000313" key="2">
    <source>
        <dbReference type="EMBL" id="KZW01070.1"/>
    </source>
</evidence>
<protein>
    <submittedName>
        <fullName evidence="2">Uncharacterized protein</fullName>
    </submittedName>
</protein>
<dbReference type="AlphaFoldDB" id="A0A166BHA5"/>
<dbReference type="EMBL" id="KV425896">
    <property type="protein sequence ID" value="KZW01070.1"/>
    <property type="molecule type" value="Genomic_DNA"/>
</dbReference>
<dbReference type="Proteomes" id="UP000077266">
    <property type="component" value="Unassembled WGS sequence"/>
</dbReference>
<proteinExistence type="predicted"/>
<reference evidence="2 3" key="1">
    <citation type="journal article" date="2016" name="Mol. Biol. Evol.">
        <title>Comparative Genomics of Early-Diverging Mushroom-Forming Fungi Provides Insights into the Origins of Lignocellulose Decay Capabilities.</title>
        <authorList>
            <person name="Nagy L.G."/>
            <person name="Riley R."/>
            <person name="Tritt A."/>
            <person name="Adam C."/>
            <person name="Daum C."/>
            <person name="Floudas D."/>
            <person name="Sun H."/>
            <person name="Yadav J.S."/>
            <person name="Pangilinan J."/>
            <person name="Larsson K.H."/>
            <person name="Matsuura K."/>
            <person name="Barry K."/>
            <person name="Labutti K."/>
            <person name="Kuo R."/>
            <person name="Ohm R.A."/>
            <person name="Bhattacharya S.S."/>
            <person name="Shirouzu T."/>
            <person name="Yoshinaga Y."/>
            <person name="Martin F.M."/>
            <person name="Grigoriev I.V."/>
            <person name="Hibbett D.S."/>
        </authorList>
    </citation>
    <scope>NUCLEOTIDE SEQUENCE [LARGE SCALE GENOMIC DNA]</scope>
    <source>
        <strain evidence="2 3">HHB12029</strain>
    </source>
</reference>
<evidence type="ECO:0000313" key="3">
    <source>
        <dbReference type="Proteomes" id="UP000077266"/>
    </source>
</evidence>
<dbReference type="InParanoid" id="A0A166BHA5"/>
<keyword evidence="3" id="KW-1185">Reference proteome</keyword>
<gene>
    <name evidence="2" type="ORF">EXIGLDRAFT_99393</name>
</gene>
<keyword evidence="1" id="KW-1133">Transmembrane helix</keyword>
<name>A0A166BHA5_EXIGL</name>
<feature type="transmembrane region" description="Helical" evidence="1">
    <location>
        <begin position="200"/>
        <end position="224"/>
    </location>
</feature>
<keyword evidence="1" id="KW-0472">Membrane</keyword>
<evidence type="ECO:0000256" key="1">
    <source>
        <dbReference type="SAM" id="Phobius"/>
    </source>
</evidence>
<feature type="transmembrane region" description="Helical" evidence="1">
    <location>
        <begin position="34"/>
        <end position="55"/>
    </location>
</feature>
<sequence length="290" mass="31534">MLGLLSDARSLSGLSFSFTPPHGMASAHTSLSQWLRPGNVAFVLGGVLGIVALASDLPSRAVKGLGIASAVVSMLFGVHDRTRTEKLTWSALCALVQRICHEEWSAMVADARSAYSYAMRDEFVEAVHVARTFYLRYSCCGLCRAPEGSYSKSPYSHTSPSVPVRVVCYIVPGIVQLGTVSIYAAAWLSPYTGWKVMATSYTVVLLLFFGLAVDVPLLVVLFAAIRLCGRILSRCRLTFTKIVCRRCQKAGDASVHVADTLDPSWRVILSIFLILLCVYVEWKGNTEVGG</sequence>
<organism evidence="2 3">
    <name type="scientific">Exidia glandulosa HHB12029</name>
    <dbReference type="NCBI Taxonomy" id="1314781"/>
    <lineage>
        <taxon>Eukaryota</taxon>
        <taxon>Fungi</taxon>
        <taxon>Dikarya</taxon>
        <taxon>Basidiomycota</taxon>
        <taxon>Agaricomycotina</taxon>
        <taxon>Agaricomycetes</taxon>
        <taxon>Auriculariales</taxon>
        <taxon>Exidiaceae</taxon>
        <taxon>Exidia</taxon>
    </lineage>
</organism>